<gene>
    <name evidence="2" type="ORF">RhiirA1_458660</name>
</gene>
<proteinExistence type="predicted"/>
<comment type="caution">
    <text evidence="2">The sequence shown here is derived from an EMBL/GenBank/DDBJ whole genome shotgun (WGS) entry which is preliminary data.</text>
</comment>
<feature type="region of interest" description="Disordered" evidence="1">
    <location>
        <begin position="1"/>
        <end position="32"/>
    </location>
</feature>
<feature type="compositionally biased region" description="Polar residues" evidence="1">
    <location>
        <begin position="45"/>
        <end position="56"/>
    </location>
</feature>
<accession>A0A2I1FJL1</accession>
<name>A0A2I1FJL1_9GLOM</name>
<feature type="region of interest" description="Disordered" evidence="1">
    <location>
        <begin position="37"/>
        <end position="56"/>
    </location>
</feature>
<dbReference type="VEuPathDB" id="FungiDB:FUN_015387"/>
<reference evidence="2 3" key="1">
    <citation type="submission" date="2017-10" db="EMBL/GenBank/DDBJ databases">
        <title>Extensive intraspecific genome diversity in a model arbuscular mycorrhizal fungus.</title>
        <authorList>
            <person name="Chen E.C.H."/>
            <person name="Morin E."/>
            <person name="Baudet D."/>
            <person name="Noel J."/>
            <person name="Ndikumana S."/>
            <person name="Charron P."/>
            <person name="St-Onge C."/>
            <person name="Giorgi J."/>
            <person name="Grigoriev I.V."/>
            <person name="Roux C."/>
            <person name="Martin F.M."/>
            <person name="Corradi N."/>
        </authorList>
    </citation>
    <scope>NUCLEOTIDE SEQUENCE [LARGE SCALE GENOMIC DNA]</scope>
    <source>
        <strain evidence="2 3">A1</strain>
    </source>
</reference>
<sequence length="229" mass="26393">MTSTQPQTTNNKIDTSENISPMEEIVATSSQHVLSNSEDDISSYPIETNPNKGKSIDQQVNTQQDLPNSIKIITLDNLFDKQLQTTNKAYKGFIPRDSFQPNLSNNDIITLIKTAFINDNNAFKFKINVLSTYRYFTIYFKSRDSLNQYIEKNLPFLKNIKIYDLTNTNINTLIEHKFKNLDTAVIKIMDIPYNYDTKMLLKHLANKTKSAILDHKEIKKPPRRIPGNN</sequence>
<dbReference type="AlphaFoldDB" id="A0A2I1FJL1"/>
<dbReference type="VEuPathDB" id="FungiDB:RhiirA1_458660"/>
<protein>
    <submittedName>
        <fullName evidence="2">Uncharacterized protein</fullName>
    </submittedName>
</protein>
<dbReference type="Proteomes" id="UP000232688">
    <property type="component" value="Unassembled WGS sequence"/>
</dbReference>
<evidence type="ECO:0000313" key="3">
    <source>
        <dbReference type="Proteomes" id="UP000232688"/>
    </source>
</evidence>
<organism evidence="2 3">
    <name type="scientific">Rhizophagus irregularis</name>
    <dbReference type="NCBI Taxonomy" id="588596"/>
    <lineage>
        <taxon>Eukaryota</taxon>
        <taxon>Fungi</taxon>
        <taxon>Fungi incertae sedis</taxon>
        <taxon>Mucoromycota</taxon>
        <taxon>Glomeromycotina</taxon>
        <taxon>Glomeromycetes</taxon>
        <taxon>Glomerales</taxon>
        <taxon>Glomeraceae</taxon>
        <taxon>Rhizophagus</taxon>
    </lineage>
</organism>
<dbReference type="EMBL" id="LLXH01000403">
    <property type="protein sequence ID" value="PKC67265.1"/>
    <property type="molecule type" value="Genomic_DNA"/>
</dbReference>
<reference evidence="2 3" key="2">
    <citation type="submission" date="2017-10" db="EMBL/GenBank/DDBJ databases">
        <title>Genome analyses suggest a sexual origin of heterokaryosis in a supposedly ancient asexual fungus.</title>
        <authorList>
            <person name="Corradi N."/>
            <person name="Sedzielewska K."/>
            <person name="Noel J."/>
            <person name="Charron P."/>
            <person name="Farinelli L."/>
            <person name="Marton T."/>
            <person name="Kruger M."/>
            <person name="Pelin A."/>
            <person name="Brachmann A."/>
            <person name="Corradi N."/>
        </authorList>
    </citation>
    <scope>NUCLEOTIDE SEQUENCE [LARGE SCALE GENOMIC DNA]</scope>
    <source>
        <strain evidence="2 3">A1</strain>
    </source>
</reference>
<evidence type="ECO:0000256" key="1">
    <source>
        <dbReference type="SAM" id="MobiDB-lite"/>
    </source>
</evidence>
<evidence type="ECO:0000313" key="2">
    <source>
        <dbReference type="EMBL" id="PKC67265.1"/>
    </source>
</evidence>
<feature type="compositionally biased region" description="Polar residues" evidence="1">
    <location>
        <begin position="1"/>
        <end position="19"/>
    </location>
</feature>